<name>A0A4P1QX76_LUPAN</name>
<evidence type="ECO:0000313" key="1">
    <source>
        <dbReference type="EMBL" id="OIV96813.1"/>
    </source>
</evidence>
<proteinExistence type="predicted"/>
<evidence type="ECO:0000313" key="2">
    <source>
        <dbReference type="Proteomes" id="UP000188354"/>
    </source>
</evidence>
<dbReference type="Gramene" id="OIV96813">
    <property type="protein sequence ID" value="OIV96813"/>
    <property type="gene ID" value="TanjilG_08674"/>
</dbReference>
<sequence length="85" mass="9408">MQEVPASLPCLAYIVLKRLGILRSPECLASSIIDAALALPEVQQNHCLISVAHFLHSIDLQLMDIQFSILLFPPFTVCNSSKVKF</sequence>
<dbReference type="Proteomes" id="UP000188354">
    <property type="component" value="Chromosome LG15"/>
</dbReference>
<keyword evidence="2" id="KW-1185">Reference proteome</keyword>
<dbReference type="EMBL" id="CM007375">
    <property type="protein sequence ID" value="OIV96813.1"/>
    <property type="molecule type" value="Genomic_DNA"/>
</dbReference>
<protein>
    <submittedName>
        <fullName evidence="1">Uncharacterized protein</fullName>
    </submittedName>
</protein>
<gene>
    <name evidence="1" type="ORF">TanjilG_08674</name>
</gene>
<dbReference type="AlphaFoldDB" id="A0A4P1QX76"/>
<reference evidence="1 2" key="1">
    <citation type="journal article" date="2017" name="Plant Biotechnol. J.">
        <title>A comprehensive draft genome sequence for lupin (Lupinus angustifolius), an emerging health food: insights into plant-microbe interactions and legume evolution.</title>
        <authorList>
            <person name="Hane J.K."/>
            <person name="Ming Y."/>
            <person name="Kamphuis L.G."/>
            <person name="Nelson M.N."/>
            <person name="Garg G."/>
            <person name="Atkins C.A."/>
            <person name="Bayer P.E."/>
            <person name="Bravo A."/>
            <person name="Bringans S."/>
            <person name="Cannon S."/>
            <person name="Edwards D."/>
            <person name="Foley R."/>
            <person name="Gao L.L."/>
            <person name="Harrison M.J."/>
            <person name="Huang W."/>
            <person name="Hurgobin B."/>
            <person name="Li S."/>
            <person name="Liu C.W."/>
            <person name="McGrath A."/>
            <person name="Morahan G."/>
            <person name="Murray J."/>
            <person name="Weller J."/>
            <person name="Jian J."/>
            <person name="Singh K.B."/>
        </authorList>
    </citation>
    <scope>NUCLEOTIDE SEQUENCE [LARGE SCALE GENOMIC DNA]</scope>
    <source>
        <strain evidence="2">cv. Tanjil</strain>
        <tissue evidence="1">Whole plant</tissue>
    </source>
</reference>
<accession>A0A4P1QX76</accession>
<organism evidence="1 2">
    <name type="scientific">Lupinus angustifolius</name>
    <name type="common">Narrow-leaved blue lupine</name>
    <dbReference type="NCBI Taxonomy" id="3871"/>
    <lineage>
        <taxon>Eukaryota</taxon>
        <taxon>Viridiplantae</taxon>
        <taxon>Streptophyta</taxon>
        <taxon>Embryophyta</taxon>
        <taxon>Tracheophyta</taxon>
        <taxon>Spermatophyta</taxon>
        <taxon>Magnoliopsida</taxon>
        <taxon>eudicotyledons</taxon>
        <taxon>Gunneridae</taxon>
        <taxon>Pentapetalae</taxon>
        <taxon>rosids</taxon>
        <taxon>fabids</taxon>
        <taxon>Fabales</taxon>
        <taxon>Fabaceae</taxon>
        <taxon>Papilionoideae</taxon>
        <taxon>50 kb inversion clade</taxon>
        <taxon>genistoids sensu lato</taxon>
        <taxon>core genistoids</taxon>
        <taxon>Genisteae</taxon>
        <taxon>Lupinus</taxon>
    </lineage>
</organism>